<dbReference type="Gene3D" id="3.30.70.100">
    <property type="match status" value="1"/>
</dbReference>
<accession>A0A255YK37</accession>
<keyword evidence="3" id="KW-1185">Reference proteome</keyword>
<dbReference type="PANTHER" id="PTHR40260:SF2">
    <property type="entry name" value="BLR8190 PROTEIN"/>
    <property type="match status" value="1"/>
</dbReference>
<dbReference type="AlphaFoldDB" id="A0A255YK37"/>
<name>A0A255YK37_9SPHN</name>
<reference evidence="2 3" key="1">
    <citation type="submission" date="2017-07" db="EMBL/GenBank/DDBJ databases">
        <title>Sandarakinorhabdus cyanobacteriorum sp. nov., a novel bacterium isolated from cyanobacterial aggregates in a eutrophic lake.</title>
        <authorList>
            <person name="Cai H."/>
        </authorList>
    </citation>
    <scope>NUCLEOTIDE SEQUENCE [LARGE SCALE GENOMIC DNA]</scope>
    <source>
        <strain evidence="2 3">TH057</strain>
    </source>
</reference>
<evidence type="ECO:0000313" key="2">
    <source>
        <dbReference type="EMBL" id="OYQ29558.1"/>
    </source>
</evidence>
<sequence>MHKMIVLYREPADPEQFLRHYHDVHLPLVAKIPGLVRSEVTRLNRTLMGEKFFLMAELYFADADSFKAAMKSPENAATGADLANFAEGLATVMIGETIG</sequence>
<dbReference type="NCBIfam" id="TIGR02118">
    <property type="entry name" value="EthD family reductase"/>
    <property type="match status" value="1"/>
</dbReference>
<dbReference type="Proteomes" id="UP000216991">
    <property type="component" value="Unassembled WGS sequence"/>
</dbReference>
<dbReference type="OrthoDB" id="5294870at2"/>
<protein>
    <submittedName>
        <fullName evidence="2">Ethyl tert-butyl ether degradation protein EthD</fullName>
    </submittedName>
</protein>
<dbReference type="RefSeq" id="WP_094473483.1">
    <property type="nucleotide sequence ID" value="NZ_NOXT01000104.1"/>
</dbReference>
<dbReference type="SUPFAM" id="SSF54909">
    <property type="entry name" value="Dimeric alpha+beta barrel"/>
    <property type="match status" value="1"/>
</dbReference>
<proteinExistence type="predicted"/>
<dbReference type="GO" id="GO:0016491">
    <property type="term" value="F:oxidoreductase activity"/>
    <property type="evidence" value="ECO:0007669"/>
    <property type="project" value="InterPro"/>
</dbReference>
<dbReference type="PANTHER" id="PTHR40260">
    <property type="entry name" value="BLR8190 PROTEIN"/>
    <property type="match status" value="1"/>
</dbReference>
<evidence type="ECO:0000259" key="1">
    <source>
        <dbReference type="Pfam" id="PF07110"/>
    </source>
</evidence>
<dbReference type="InterPro" id="IPR011008">
    <property type="entry name" value="Dimeric_a/b-barrel"/>
</dbReference>
<feature type="domain" description="EthD" evidence="1">
    <location>
        <begin position="10"/>
        <end position="87"/>
    </location>
</feature>
<evidence type="ECO:0000313" key="3">
    <source>
        <dbReference type="Proteomes" id="UP000216991"/>
    </source>
</evidence>
<organism evidence="2 3">
    <name type="scientific">Sandarakinorhabdus cyanobacteriorum</name>
    <dbReference type="NCBI Taxonomy" id="1981098"/>
    <lineage>
        <taxon>Bacteria</taxon>
        <taxon>Pseudomonadati</taxon>
        <taxon>Pseudomonadota</taxon>
        <taxon>Alphaproteobacteria</taxon>
        <taxon>Sphingomonadales</taxon>
        <taxon>Sphingosinicellaceae</taxon>
        <taxon>Sandarakinorhabdus</taxon>
    </lineage>
</organism>
<dbReference type="InterPro" id="IPR009799">
    <property type="entry name" value="EthD_dom"/>
</dbReference>
<gene>
    <name evidence="2" type="ORF">CHU93_07520</name>
</gene>
<dbReference type="EMBL" id="NOXT01000104">
    <property type="protein sequence ID" value="OYQ29558.1"/>
    <property type="molecule type" value="Genomic_DNA"/>
</dbReference>
<dbReference type="Pfam" id="PF07110">
    <property type="entry name" value="EthD"/>
    <property type="match status" value="1"/>
</dbReference>
<comment type="caution">
    <text evidence="2">The sequence shown here is derived from an EMBL/GenBank/DDBJ whole genome shotgun (WGS) entry which is preliminary data.</text>
</comment>